<comment type="caution">
    <text evidence="1">The sequence shown here is derived from an EMBL/GenBank/DDBJ whole genome shotgun (WGS) entry which is preliminary data.</text>
</comment>
<evidence type="ECO:0000313" key="1">
    <source>
        <dbReference type="EMBL" id="CAH3040931.1"/>
    </source>
</evidence>
<reference evidence="1 2" key="1">
    <citation type="submission" date="2022-05" db="EMBL/GenBank/DDBJ databases">
        <authorList>
            <consortium name="Genoscope - CEA"/>
            <person name="William W."/>
        </authorList>
    </citation>
    <scope>NUCLEOTIDE SEQUENCE [LARGE SCALE GENOMIC DNA]</scope>
</reference>
<accession>A0ABN8N4K8</accession>
<dbReference type="Proteomes" id="UP001159405">
    <property type="component" value="Unassembled WGS sequence"/>
</dbReference>
<sequence length="261" mass="30621">FYESDRTCISGINVMLHHREIRTVDTNGNRFVKKLEQRRNLSLASPGGFLFRLNKETRFYAYSRDNNVKMTLQGKRIFAEREREISRRYFSKDALSVLQRSILQRRSFPFSSESKLKDLRITGTKTVLLKARENLRNERLDLLSVDVETRKNKLDFSLPPLRKGKLPNDFLTGRKEDSAFVCSRILPWKQDNLNKNKLEIKSSRAEKGVFTEKDKENSKRFKIGREIDDPFIISEKNRQKKRTINVFLPAISTEDPNNDDS</sequence>
<organism evidence="1 2">
    <name type="scientific">Porites lobata</name>
    <dbReference type="NCBI Taxonomy" id="104759"/>
    <lineage>
        <taxon>Eukaryota</taxon>
        <taxon>Metazoa</taxon>
        <taxon>Cnidaria</taxon>
        <taxon>Anthozoa</taxon>
        <taxon>Hexacorallia</taxon>
        <taxon>Scleractinia</taxon>
        <taxon>Fungiina</taxon>
        <taxon>Poritidae</taxon>
        <taxon>Porites</taxon>
    </lineage>
</organism>
<gene>
    <name evidence="1" type="ORF">PLOB_00045586</name>
</gene>
<dbReference type="EMBL" id="CALNXK010000008">
    <property type="protein sequence ID" value="CAH3040931.1"/>
    <property type="molecule type" value="Genomic_DNA"/>
</dbReference>
<feature type="non-terminal residue" evidence="1">
    <location>
        <position position="1"/>
    </location>
</feature>
<protein>
    <recommendedName>
        <fullName evidence="3">Ycf1</fullName>
    </recommendedName>
</protein>
<evidence type="ECO:0000313" key="2">
    <source>
        <dbReference type="Proteomes" id="UP001159405"/>
    </source>
</evidence>
<evidence type="ECO:0008006" key="3">
    <source>
        <dbReference type="Google" id="ProtNLM"/>
    </source>
</evidence>
<name>A0ABN8N4K8_9CNID</name>
<proteinExistence type="predicted"/>
<keyword evidence="2" id="KW-1185">Reference proteome</keyword>